<dbReference type="eggNOG" id="COG3591">
    <property type="taxonomic scope" value="Bacteria"/>
</dbReference>
<evidence type="ECO:0000313" key="3">
    <source>
        <dbReference type="Proteomes" id="UP000019678"/>
    </source>
</evidence>
<keyword evidence="3" id="KW-1185">Reference proteome</keyword>
<name>A0A017T7A9_9BACT</name>
<comment type="caution">
    <text evidence="2">The sequence shown here is derived from an EMBL/GenBank/DDBJ whole genome shotgun (WGS) entry which is preliminary data.</text>
</comment>
<accession>A0A017T7A9</accession>
<dbReference type="EMBL" id="ASRX01000027">
    <property type="protein sequence ID" value="EYF05099.1"/>
    <property type="molecule type" value="Genomic_DNA"/>
</dbReference>
<reference evidence="2 3" key="1">
    <citation type="submission" date="2013-05" db="EMBL/GenBank/DDBJ databases">
        <title>Genome assembly of Chondromyces apiculatus DSM 436.</title>
        <authorList>
            <person name="Sharma G."/>
            <person name="Khatri I."/>
            <person name="Kaur C."/>
            <person name="Mayilraj S."/>
            <person name="Subramanian S."/>
        </authorList>
    </citation>
    <scope>NUCLEOTIDE SEQUENCE [LARGE SCALE GENOMIC DNA]</scope>
    <source>
        <strain evidence="2 3">DSM 436</strain>
    </source>
</reference>
<protein>
    <submittedName>
        <fullName evidence="2">Peptidase S1 and S6, chymotrypsin/Hap</fullName>
    </submittedName>
</protein>
<proteinExistence type="predicted"/>
<feature type="region of interest" description="Disordered" evidence="1">
    <location>
        <begin position="204"/>
        <end position="223"/>
    </location>
</feature>
<gene>
    <name evidence="2" type="ORF">CAP_3689</name>
</gene>
<organism evidence="2 3">
    <name type="scientific">Chondromyces apiculatus DSM 436</name>
    <dbReference type="NCBI Taxonomy" id="1192034"/>
    <lineage>
        <taxon>Bacteria</taxon>
        <taxon>Pseudomonadati</taxon>
        <taxon>Myxococcota</taxon>
        <taxon>Polyangia</taxon>
        <taxon>Polyangiales</taxon>
        <taxon>Polyangiaceae</taxon>
        <taxon>Chondromyces</taxon>
    </lineage>
</organism>
<dbReference type="AlphaFoldDB" id="A0A017T7A9"/>
<evidence type="ECO:0000313" key="2">
    <source>
        <dbReference type="EMBL" id="EYF05099.1"/>
    </source>
</evidence>
<evidence type="ECO:0000256" key="1">
    <source>
        <dbReference type="SAM" id="MobiDB-lite"/>
    </source>
</evidence>
<dbReference type="Proteomes" id="UP000019678">
    <property type="component" value="Unassembled WGS sequence"/>
</dbReference>
<dbReference type="STRING" id="1192034.CAP_3689"/>
<sequence length="223" mass="23028">MAAAACASGTTIDSGPREPTLCDLRCDCEGCTADEYDECAEDEALLQEAIDENECQDEFEAFFTCYTGAAVCEDETIEVPNSCVPELGELNQCVTPEPACSTLSDGICDEPEGTGTCPEGSDAVDCATPTTCATTNNGVCDEPEGTATCSEGTDVADCTPTGTCNYTNDGYCDEPEGSGLCPEGTDVNDCMPTATCPYTNDGECDEPEGTGLCPEGSDPGDCL</sequence>